<dbReference type="InterPro" id="IPR002934">
    <property type="entry name" value="Polymerase_NTP_transf_dom"/>
</dbReference>
<protein>
    <submittedName>
        <fullName evidence="9">Nucleotidyltransferase domain-containing protein</fullName>
    </submittedName>
</protein>
<dbReference type="PANTHER" id="PTHR33571:SF12">
    <property type="entry name" value="BSL3053 PROTEIN"/>
    <property type="match status" value="1"/>
</dbReference>
<keyword evidence="10" id="KW-1185">Reference proteome</keyword>
<keyword evidence="4" id="KW-0479">Metal-binding</keyword>
<dbReference type="InterPro" id="IPR052038">
    <property type="entry name" value="Type-VII_TA_antitoxin"/>
</dbReference>
<dbReference type="PANTHER" id="PTHR33571">
    <property type="entry name" value="SSL8005 PROTEIN"/>
    <property type="match status" value="1"/>
</dbReference>
<dbReference type="Pfam" id="PF01909">
    <property type="entry name" value="NTP_transf_2"/>
    <property type="match status" value="1"/>
</dbReference>
<name>A0ABS6RV56_9BACT</name>
<gene>
    <name evidence="9" type="ORF">HWQ67_01890</name>
</gene>
<keyword evidence="6" id="KW-0067">ATP-binding</keyword>
<evidence type="ECO:0000256" key="2">
    <source>
        <dbReference type="ARBA" id="ARBA00022679"/>
    </source>
</evidence>
<keyword evidence="5" id="KW-0547">Nucleotide-binding</keyword>
<keyword evidence="3" id="KW-0548">Nucleotidyltransferase</keyword>
<accession>A0ABS6RV56</accession>
<keyword evidence="7" id="KW-0460">Magnesium</keyword>
<proteinExistence type="predicted"/>
<dbReference type="Proteomes" id="UP001196980">
    <property type="component" value="Unassembled WGS sequence"/>
</dbReference>
<dbReference type="RefSeq" id="WP_218250945.1">
    <property type="nucleotide sequence ID" value="NZ_JABXWD010000018.1"/>
</dbReference>
<evidence type="ECO:0000256" key="7">
    <source>
        <dbReference type="ARBA" id="ARBA00022842"/>
    </source>
</evidence>
<comment type="cofactor">
    <cofactor evidence="1">
        <name>Mg(2+)</name>
        <dbReference type="ChEBI" id="CHEBI:18420"/>
    </cofactor>
</comment>
<reference evidence="9 10" key="1">
    <citation type="journal article" date="2020" name="J Geophys Res Biogeosci">
        <title>Magnetotaxis as an Adaptation to Enable Bacterial Shuttling of Microbial Sulfur and Sulfur Cycling Across Aquatic Oxic#Anoxic Interfaces.</title>
        <authorList>
            <person name="Li J."/>
            <person name="Liu P."/>
            <person name="Wang J."/>
            <person name="Roberts A.P."/>
            <person name="Pan Y."/>
        </authorList>
    </citation>
    <scope>NUCLEOTIDE SEQUENCE [LARGE SCALE GENOMIC DNA]</scope>
    <source>
        <strain evidence="9 10">MYR-1_YQ</strain>
    </source>
</reference>
<evidence type="ECO:0000256" key="3">
    <source>
        <dbReference type="ARBA" id="ARBA00022695"/>
    </source>
</evidence>
<organism evidence="9 10">
    <name type="scientific">Candidatus Magnetobacterium casense</name>
    <dbReference type="NCBI Taxonomy" id="1455061"/>
    <lineage>
        <taxon>Bacteria</taxon>
        <taxon>Pseudomonadati</taxon>
        <taxon>Nitrospirota</taxon>
        <taxon>Thermodesulfovibrionia</taxon>
        <taxon>Thermodesulfovibrionales</taxon>
        <taxon>Candidatus Magnetobacteriaceae</taxon>
        <taxon>Candidatus Magnetobacterium</taxon>
    </lineage>
</organism>
<dbReference type="CDD" id="cd05403">
    <property type="entry name" value="NT_KNTase_like"/>
    <property type="match status" value="1"/>
</dbReference>
<evidence type="ECO:0000256" key="1">
    <source>
        <dbReference type="ARBA" id="ARBA00001946"/>
    </source>
</evidence>
<evidence type="ECO:0000256" key="4">
    <source>
        <dbReference type="ARBA" id="ARBA00022723"/>
    </source>
</evidence>
<evidence type="ECO:0000313" key="10">
    <source>
        <dbReference type="Proteomes" id="UP001196980"/>
    </source>
</evidence>
<sequence>MSLEDILMTLESLKGGVRQRYKADIRGVFGSYVRGHHTVNSDLDVLVEYDKGATLIDHVGLSLFLEEHLGMSVDVVIESAIREEIREEILREKVSV</sequence>
<feature type="domain" description="Polymerase nucleotidyl transferase" evidence="8">
    <location>
        <begin position="11"/>
        <end position="94"/>
    </location>
</feature>
<evidence type="ECO:0000256" key="6">
    <source>
        <dbReference type="ARBA" id="ARBA00022840"/>
    </source>
</evidence>
<evidence type="ECO:0000259" key="8">
    <source>
        <dbReference type="Pfam" id="PF01909"/>
    </source>
</evidence>
<dbReference type="EMBL" id="JABXWD010000018">
    <property type="protein sequence ID" value="MBV6340327.1"/>
    <property type="molecule type" value="Genomic_DNA"/>
</dbReference>
<comment type="caution">
    <text evidence="9">The sequence shown here is derived from an EMBL/GenBank/DDBJ whole genome shotgun (WGS) entry which is preliminary data.</text>
</comment>
<evidence type="ECO:0000313" key="9">
    <source>
        <dbReference type="EMBL" id="MBV6340327.1"/>
    </source>
</evidence>
<evidence type="ECO:0000256" key="5">
    <source>
        <dbReference type="ARBA" id="ARBA00022741"/>
    </source>
</evidence>
<keyword evidence="2" id="KW-0808">Transferase</keyword>